<dbReference type="GO" id="GO:0009897">
    <property type="term" value="C:external side of plasma membrane"/>
    <property type="evidence" value="ECO:0007669"/>
    <property type="project" value="TreeGrafter"/>
</dbReference>
<dbReference type="InterPro" id="IPR016187">
    <property type="entry name" value="CTDL_fold"/>
</dbReference>
<proteinExistence type="predicted"/>
<dbReference type="PANTHER" id="PTHR45710">
    <property type="entry name" value="C-TYPE LECTIN DOMAIN-CONTAINING PROTEIN 180"/>
    <property type="match status" value="1"/>
</dbReference>
<dbReference type="AlphaFoldDB" id="A0AAV0ABV3"/>
<keyword evidence="4" id="KW-0735">Signal-anchor</keyword>
<gene>
    <name evidence="9" type="primary">unknown_gene_11819</name>
    <name evidence="9" type="ORF">PHOROB_LOCUS16897</name>
</gene>
<evidence type="ECO:0000256" key="7">
    <source>
        <dbReference type="SAM" id="Phobius"/>
    </source>
</evidence>
<evidence type="ECO:0000256" key="6">
    <source>
        <dbReference type="ARBA" id="ARBA00023136"/>
    </source>
</evidence>
<dbReference type="PANTHER" id="PTHR45710:SF35">
    <property type="entry name" value="C-TYPE LECTIN DOMAIN FAMILY 2 MEMBER D"/>
    <property type="match status" value="1"/>
</dbReference>
<reference evidence="9" key="1">
    <citation type="submission" date="2022-06" db="EMBL/GenBank/DDBJ databases">
        <authorList>
            <person name="Andreotti S."/>
            <person name="Wyler E."/>
        </authorList>
    </citation>
    <scope>NUCLEOTIDE SEQUENCE</scope>
</reference>
<keyword evidence="6 7" id="KW-0472">Membrane</keyword>
<accession>A0AAV0ABV3</accession>
<name>A0AAV0ABV3_PHORO</name>
<dbReference type="EMBL" id="CALSGD010001622">
    <property type="protein sequence ID" value="CAH7423013.1"/>
    <property type="molecule type" value="Genomic_DNA"/>
</dbReference>
<dbReference type="Proteomes" id="UP001152836">
    <property type="component" value="Unassembled WGS sequence"/>
</dbReference>
<dbReference type="InterPro" id="IPR016186">
    <property type="entry name" value="C-type_lectin-like/link_sf"/>
</dbReference>
<dbReference type="InterPro" id="IPR033992">
    <property type="entry name" value="NKR-like_CTLD"/>
</dbReference>
<keyword evidence="10" id="KW-1185">Reference proteome</keyword>
<evidence type="ECO:0000256" key="5">
    <source>
        <dbReference type="ARBA" id="ARBA00022989"/>
    </source>
</evidence>
<dbReference type="CDD" id="cd03593">
    <property type="entry name" value="CLECT_NK_receptors_like"/>
    <property type="match status" value="1"/>
</dbReference>
<evidence type="ECO:0000256" key="2">
    <source>
        <dbReference type="ARBA" id="ARBA00022692"/>
    </source>
</evidence>
<organism evidence="9 10">
    <name type="scientific">Phodopus roborovskii</name>
    <name type="common">Roborovski's desert hamster</name>
    <name type="synonym">Cricetulus roborovskii</name>
    <dbReference type="NCBI Taxonomy" id="109678"/>
    <lineage>
        <taxon>Eukaryota</taxon>
        <taxon>Metazoa</taxon>
        <taxon>Chordata</taxon>
        <taxon>Craniata</taxon>
        <taxon>Vertebrata</taxon>
        <taxon>Euteleostomi</taxon>
        <taxon>Mammalia</taxon>
        <taxon>Eutheria</taxon>
        <taxon>Euarchontoglires</taxon>
        <taxon>Glires</taxon>
        <taxon>Rodentia</taxon>
        <taxon>Myomorpha</taxon>
        <taxon>Muroidea</taxon>
        <taxon>Cricetidae</taxon>
        <taxon>Cricetinae</taxon>
        <taxon>Phodopus</taxon>
    </lineage>
</organism>
<evidence type="ECO:0000313" key="10">
    <source>
        <dbReference type="Proteomes" id="UP001152836"/>
    </source>
</evidence>
<evidence type="ECO:0000256" key="1">
    <source>
        <dbReference type="ARBA" id="ARBA00004401"/>
    </source>
</evidence>
<evidence type="ECO:0000313" key="9">
    <source>
        <dbReference type="EMBL" id="CAH7423013.1"/>
    </source>
</evidence>
<dbReference type="GO" id="GO:0030246">
    <property type="term" value="F:carbohydrate binding"/>
    <property type="evidence" value="ECO:0007669"/>
    <property type="project" value="UniProtKB-KW"/>
</dbReference>
<comment type="subcellular location">
    <subcellularLocation>
        <location evidence="1">Cell membrane</location>
        <topology evidence="1">Single-pass type II membrane protein</topology>
    </subcellularLocation>
</comment>
<dbReference type="InterPro" id="IPR050828">
    <property type="entry name" value="C-type_lectin/matrix_domain"/>
</dbReference>
<comment type="caution">
    <text evidence="9">The sequence shown here is derived from an EMBL/GenBank/DDBJ whole genome shotgun (WGS) entry which is preliminary data.</text>
</comment>
<keyword evidence="3" id="KW-0430">Lectin</keyword>
<feature type="transmembrane region" description="Helical" evidence="7">
    <location>
        <begin position="46"/>
        <end position="71"/>
    </location>
</feature>
<evidence type="ECO:0000256" key="3">
    <source>
        <dbReference type="ARBA" id="ARBA00022734"/>
    </source>
</evidence>
<sequence>MPATADPNASTCMLDIEVFNTELQEEEIAKKLKGKYLRLISAESPAKLYCCYAVIAVLIVAVIVLSVALSLSGTKEHSANKSPESGYGTCPRGWIGYGSKCFYYSEDMRNWTFSHASCKEQEALLALFDSMEELDFLNRHKGDFDHWIGLHRESPQHLWMWTNNTEYNNLVPIRGEGPYAYLSNNGISSGRGYPLQKTMVLKPA</sequence>
<keyword evidence="2 7" id="KW-0812">Transmembrane</keyword>
<dbReference type="Pfam" id="PF00059">
    <property type="entry name" value="Lectin_C"/>
    <property type="match status" value="1"/>
</dbReference>
<evidence type="ECO:0000256" key="4">
    <source>
        <dbReference type="ARBA" id="ARBA00022968"/>
    </source>
</evidence>
<feature type="domain" description="C-type lectin" evidence="8">
    <location>
        <begin position="97"/>
        <end position="176"/>
    </location>
</feature>
<dbReference type="GO" id="GO:0046703">
    <property type="term" value="F:natural killer cell lectin-like receptor binding"/>
    <property type="evidence" value="ECO:0007669"/>
    <property type="project" value="TreeGrafter"/>
</dbReference>
<evidence type="ECO:0000259" key="8">
    <source>
        <dbReference type="PROSITE" id="PS50041"/>
    </source>
</evidence>
<dbReference type="PROSITE" id="PS50041">
    <property type="entry name" value="C_TYPE_LECTIN_2"/>
    <property type="match status" value="1"/>
</dbReference>
<dbReference type="SMART" id="SM00034">
    <property type="entry name" value="CLECT"/>
    <property type="match status" value="1"/>
</dbReference>
<protein>
    <submittedName>
        <fullName evidence="9">Unknown_gene_11819 protein</fullName>
    </submittedName>
</protein>
<dbReference type="Gene3D" id="3.10.100.10">
    <property type="entry name" value="Mannose-Binding Protein A, subunit A"/>
    <property type="match status" value="1"/>
</dbReference>
<keyword evidence="5 7" id="KW-1133">Transmembrane helix</keyword>
<dbReference type="InterPro" id="IPR001304">
    <property type="entry name" value="C-type_lectin-like"/>
</dbReference>
<dbReference type="SUPFAM" id="SSF56436">
    <property type="entry name" value="C-type lectin-like"/>
    <property type="match status" value="1"/>
</dbReference>